<dbReference type="EMBL" id="JAUSUT010000001">
    <property type="protein sequence ID" value="MDQ0377926.1"/>
    <property type="molecule type" value="Genomic_DNA"/>
</dbReference>
<accession>A0ABU0ERK3</accession>
<reference evidence="1 2" key="1">
    <citation type="submission" date="2023-07" db="EMBL/GenBank/DDBJ databases">
        <title>Sequencing the genomes of 1000 actinobacteria strains.</title>
        <authorList>
            <person name="Klenk H.-P."/>
        </authorList>
    </citation>
    <scope>NUCLEOTIDE SEQUENCE [LARGE SCALE GENOMIC DNA]</scope>
    <source>
        <strain evidence="1 2">DSM 45805</strain>
    </source>
</reference>
<dbReference type="RefSeq" id="WP_306990529.1">
    <property type="nucleotide sequence ID" value="NZ_JAUSUT010000001.1"/>
</dbReference>
<dbReference type="Proteomes" id="UP001229651">
    <property type="component" value="Unassembled WGS sequence"/>
</dbReference>
<proteinExistence type="predicted"/>
<evidence type="ECO:0000313" key="1">
    <source>
        <dbReference type="EMBL" id="MDQ0377926.1"/>
    </source>
</evidence>
<name>A0ABU0ERK3_9PSEU</name>
<evidence type="ECO:0000313" key="2">
    <source>
        <dbReference type="Proteomes" id="UP001229651"/>
    </source>
</evidence>
<protein>
    <submittedName>
        <fullName evidence="1">Uncharacterized protein</fullName>
    </submittedName>
</protein>
<gene>
    <name evidence="1" type="ORF">FB470_001920</name>
</gene>
<organism evidence="1 2">
    <name type="scientific">Amycolatopsis thermophila</name>
    <dbReference type="NCBI Taxonomy" id="206084"/>
    <lineage>
        <taxon>Bacteria</taxon>
        <taxon>Bacillati</taxon>
        <taxon>Actinomycetota</taxon>
        <taxon>Actinomycetes</taxon>
        <taxon>Pseudonocardiales</taxon>
        <taxon>Pseudonocardiaceae</taxon>
        <taxon>Amycolatopsis</taxon>
    </lineage>
</organism>
<keyword evidence="2" id="KW-1185">Reference proteome</keyword>
<sequence length="79" mass="8916">MSARLNFGRARKAARWRIARLLDRLPGQCWAELATWAVGFSDRRVPWARIDRMCRTDVANCGACYCGKLRDRSADGGGE</sequence>
<comment type="caution">
    <text evidence="1">The sequence shown here is derived from an EMBL/GenBank/DDBJ whole genome shotgun (WGS) entry which is preliminary data.</text>
</comment>